<dbReference type="EMBL" id="JADSJR010000045">
    <property type="protein sequence ID" value="MBG2916320.1"/>
    <property type="molecule type" value="Genomic_DNA"/>
</dbReference>
<evidence type="ECO:0000313" key="1">
    <source>
        <dbReference type="EMBL" id="MBG2916320.1"/>
    </source>
</evidence>
<organism evidence="1 2">
    <name type="scientific">Proteus terrae subsp. cibarius</name>
    <dbReference type="NCBI Taxonomy" id="626774"/>
    <lineage>
        <taxon>Bacteria</taxon>
        <taxon>Pseudomonadati</taxon>
        <taxon>Pseudomonadota</taxon>
        <taxon>Gammaproteobacteria</taxon>
        <taxon>Enterobacterales</taxon>
        <taxon>Morganellaceae</taxon>
        <taxon>Proteus</taxon>
    </lineage>
</organism>
<gene>
    <name evidence="1" type="ORF">I4901_18345</name>
</gene>
<name>A0A8I1BNB8_9GAMM</name>
<comment type="caution">
    <text evidence="1">The sequence shown here is derived from an EMBL/GenBank/DDBJ whole genome shotgun (WGS) entry which is preliminary data.</text>
</comment>
<sequence length="54" mass="6274">MNKRDIIANQVLEELLDGQIIYRDDINKLGEDANYVINCLRNQMLIPVVCKRAK</sequence>
<reference evidence="1" key="1">
    <citation type="submission" date="2020-11" db="EMBL/GenBank/DDBJ databases">
        <title>Enhanced detection system for hospital associated transmission using whole genome sequencing surveillance.</title>
        <authorList>
            <person name="Harrison L.H."/>
            <person name="Van Tyne D."/>
            <person name="Marsh J.W."/>
            <person name="Griffith M.P."/>
            <person name="Snyder D.J."/>
            <person name="Cooper V.S."/>
            <person name="Mustapha M."/>
        </authorList>
    </citation>
    <scope>NUCLEOTIDE SEQUENCE</scope>
    <source>
        <strain evidence="1">PR00070</strain>
    </source>
</reference>
<evidence type="ECO:0000313" key="2">
    <source>
        <dbReference type="Proteomes" id="UP000612266"/>
    </source>
</evidence>
<protein>
    <submittedName>
        <fullName evidence="1">Uncharacterized protein</fullName>
    </submittedName>
</protein>
<accession>A0A8I1BNB8</accession>
<dbReference type="Proteomes" id="UP000612266">
    <property type="component" value="Unassembled WGS sequence"/>
</dbReference>
<feature type="non-terminal residue" evidence="1">
    <location>
        <position position="54"/>
    </location>
</feature>
<proteinExistence type="predicted"/>
<dbReference type="AlphaFoldDB" id="A0A8I1BNB8"/>